<dbReference type="GO" id="GO:0005777">
    <property type="term" value="C:peroxisome"/>
    <property type="evidence" value="ECO:0007669"/>
    <property type="project" value="TreeGrafter"/>
</dbReference>
<keyword evidence="2" id="KW-1185">Reference proteome</keyword>
<dbReference type="EMBL" id="LSSK01001858">
    <property type="protein sequence ID" value="OMH78685.1"/>
    <property type="molecule type" value="Genomic_DNA"/>
</dbReference>
<dbReference type="GO" id="GO:0006635">
    <property type="term" value="P:fatty acid beta-oxidation"/>
    <property type="evidence" value="ECO:0007669"/>
    <property type="project" value="TreeGrafter"/>
</dbReference>
<evidence type="ECO:0000313" key="1">
    <source>
        <dbReference type="EMBL" id="OMH78685.1"/>
    </source>
</evidence>
<name>A0A1R1PCH9_ZANCU</name>
<accession>A0A1R1PCH9</accession>
<dbReference type="OrthoDB" id="1696280at2759"/>
<gene>
    <name evidence="1" type="ORF">AX774_g7918</name>
</gene>
<dbReference type="Gene3D" id="3.90.226.10">
    <property type="entry name" value="2-enoyl-CoA Hydratase, Chain A, domain 1"/>
    <property type="match status" value="1"/>
</dbReference>
<dbReference type="InterPro" id="IPR029045">
    <property type="entry name" value="ClpP/crotonase-like_dom_sf"/>
</dbReference>
<dbReference type="AlphaFoldDB" id="A0A1R1PCH9"/>
<dbReference type="Proteomes" id="UP000188320">
    <property type="component" value="Unassembled WGS sequence"/>
</dbReference>
<dbReference type="PANTHER" id="PTHR11941:SF75">
    <property type="entry name" value="ENOYL-COA HYDRATASE_ISOMERASE FAMILY PROTEIN"/>
    <property type="match status" value="1"/>
</dbReference>
<dbReference type="PANTHER" id="PTHR11941">
    <property type="entry name" value="ENOYL-COA HYDRATASE-RELATED"/>
    <property type="match status" value="1"/>
</dbReference>
<dbReference type="CDD" id="cd06558">
    <property type="entry name" value="crotonase-like"/>
    <property type="match status" value="1"/>
</dbReference>
<protein>
    <submittedName>
        <fullName evidence="1">Enoyl-CoA delta isomerase 1, peroxisomal</fullName>
    </submittedName>
</protein>
<dbReference type="Pfam" id="PF00378">
    <property type="entry name" value="ECH_1"/>
    <property type="match status" value="1"/>
</dbReference>
<comment type="caution">
    <text evidence="1">The sequence shown here is derived from an EMBL/GenBank/DDBJ whole genome shotgun (WGS) entry which is preliminary data.</text>
</comment>
<evidence type="ECO:0000313" key="2">
    <source>
        <dbReference type="Proteomes" id="UP000188320"/>
    </source>
</evidence>
<proteinExistence type="predicted"/>
<reference evidence="2" key="1">
    <citation type="submission" date="2017-01" db="EMBL/GenBank/DDBJ databases">
        <authorList>
            <person name="Wang Y."/>
            <person name="White M."/>
            <person name="Kvist S."/>
            <person name="Moncalvo J.-M."/>
        </authorList>
    </citation>
    <scope>NUCLEOTIDE SEQUENCE [LARGE SCALE GENOMIC DNA]</scope>
    <source>
        <strain evidence="2">COL-18-3</strain>
    </source>
</reference>
<keyword evidence="1" id="KW-0413">Isomerase</keyword>
<sequence length="132" mass="14745">MTSIYLPNEKEKLVKLYVPDKNKPTHFVMELVSLPENRFDMELIGAINNALDIVDTAILSLPDDKKNIGGSLITTSSGKFFSNGFNLQKAWKNVEEFYPAVQKLYARFLTFRVPTIAAINGHAFAGGCVGYR</sequence>
<dbReference type="InterPro" id="IPR001753">
    <property type="entry name" value="Enoyl-CoA_hydra/iso"/>
</dbReference>
<organism evidence="1 2">
    <name type="scientific">Zancudomyces culisetae</name>
    <name type="common">Gut fungus</name>
    <name type="synonym">Smittium culisetae</name>
    <dbReference type="NCBI Taxonomy" id="1213189"/>
    <lineage>
        <taxon>Eukaryota</taxon>
        <taxon>Fungi</taxon>
        <taxon>Fungi incertae sedis</taxon>
        <taxon>Zoopagomycota</taxon>
        <taxon>Kickxellomycotina</taxon>
        <taxon>Harpellomycetes</taxon>
        <taxon>Harpellales</taxon>
        <taxon>Legeriomycetaceae</taxon>
        <taxon>Zancudomyces</taxon>
    </lineage>
</organism>
<dbReference type="SUPFAM" id="SSF52096">
    <property type="entry name" value="ClpP/crotonase"/>
    <property type="match status" value="1"/>
</dbReference>
<dbReference type="GO" id="GO:0004165">
    <property type="term" value="F:delta(3)-delta(2)-enoyl-CoA isomerase activity"/>
    <property type="evidence" value="ECO:0007669"/>
    <property type="project" value="TreeGrafter"/>
</dbReference>